<evidence type="ECO:0000313" key="1">
    <source>
        <dbReference type="EMBL" id="CAB4536141.1"/>
    </source>
</evidence>
<dbReference type="EMBL" id="CAFBLF010000059">
    <property type="protein sequence ID" value="CAB4863238.1"/>
    <property type="molecule type" value="Genomic_DNA"/>
</dbReference>
<reference evidence="1" key="1">
    <citation type="submission" date="2020-05" db="EMBL/GenBank/DDBJ databases">
        <authorList>
            <person name="Chiriac C."/>
            <person name="Salcher M."/>
            <person name="Ghai R."/>
            <person name="Kavagutti S V."/>
        </authorList>
    </citation>
    <scope>NUCLEOTIDE SEQUENCE</scope>
</reference>
<accession>A0A6J6BAU8</accession>
<gene>
    <name evidence="1" type="ORF">UFOPK1413_00482</name>
    <name evidence="2" type="ORF">UFOPK3339_00512</name>
</gene>
<dbReference type="AlphaFoldDB" id="A0A6J6BAU8"/>
<protein>
    <submittedName>
        <fullName evidence="1">Unannotated protein</fullName>
    </submittedName>
</protein>
<evidence type="ECO:0000313" key="2">
    <source>
        <dbReference type="EMBL" id="CAB4863238.1"/>
    </source>
</evidence>
<proteinExistence type="predicted"/>
<name>A0A6J6BAU8_9ZZZZ</name>
<sequence length="75" mass="8718">MIIVNKKLEFLRSRIREKFLEFHFDRDHDLIEASNALRFGGRFDFSGYQNAVMEALEANVHHDGCALEDRGDSFA</sequence>
<dbReference type="EMBL" id="CAEZSG010000056">
    <property type="protein sequence ID" value="CAB4536141.1"/>
    <property type="molecule type" value="Genomic_DNA"/>
</dbReference>
<organism evidence="1">
    <name type="scientific">freshwater metagenome</name>
    <dbReference type="NCBI Taxonomy" id="449393"/>
    <lineage>
        <taxon>unclassified sequences</taxon>
        <taxon>metagenomes</taxon>
        <taxon>ecological metagenomes</taxon>
    </lineage>
</organism>